<name>A0A1J7IPN0_9PEZI</name>
<dbReference type="EMBL" id="KV875097">
    <property type="protein sequence ID" value="OIW29438.1"/>
    <property type="molecule type" value="Genomic_DNA"/>
</dbReference>
<reference evidence="2 3" key="1">
    <citation type="submission" date="2016-10" db="EMBL/GenBank/DDBJ databases">
        <title>Draft genome sequence of Coniochaeta ligniaria NRRL30616, a lignocellulolytic fungus for bioabatement of inhibitors in plant biomass hydrolysates.</title>
        <authorList>
            <consortium name="DOE Joint Genome Institute"/>
            <person name="Jimenez D.J."/>
            <person name="Hector R.E."/>
            <person name="Riley R."/>
            <person name="Sun H."/>
            <person name="Grigoriev I.V."/>
            <person name="Van Elsas J.D."/>
            <person name="Nichols N.N."/>
        </authorList>
    </citation>
    <scope>NUCLEOTIDE SEQUENCE [LARGE SCALE GENOMIC DNA]</scope>
    <source>
        <strain evidence="2 3">NRRL 30616</strain>
    </source>
</reference>
<sequence length="218" mass="24630">MCIETTHWRFCGHHTSSWEFCHNSKVETILVRSQTDQPPHIGQADKTIQQLSDNEFYQHLKRLDLAYHSSSPTSSPTSSTSSSPSPTKSTPPSPPTSPTSPPGTPSPPRKTKLNHTTLLAPISIRRISQRLPCTRRPNQRNDYSHFRSICNDPDICDYERVGRQWACCVCGKGPNRTVTCYRTLEAWPLGQEGVRREVCGHELCDQCEAYGEFVFLNN</sequence>
<proteinExistence type="predicted"/>
<keyword evidence="3" id="KW-1185">Reference proteome</keyword>
<feature type="compositionally biased region" description="Low complexity" evidence="1">
    <location>
        <begin position="69"/>
        <end position="88"/>
    </location>
</feature>
<accession>A0A1J7IPN0</accession>
<dbReference type="AlphaFoldDB" id="A0A1J7IPN0"/>
<dbReference type="InParanoid" id="A0A1J7IPN0"/>
<dbReference type="OrthoDB" id="10445153at2759"/>
<feature type="region of interest" description="Disordered" evidence="1">
    <location>
        <begin position="68"/>
        <end position="116"/>
    </location>
</feature>
<dbReference type="Proteomes" id="UP000182658">
    <property type="component" value="Unassembled WGS sequence"/>
</dbReference>
<protein>
    <submittedName>
        <fullName evidence="2">Uncharacterized protein</fullName>
    </submittedName>
</protein>
<feature type="compositionally biased region" description="Pro residues" evidence="1">
    <location>
        <begin position="89"/>
        <end position="108"/>
    </location>
</feature>
<organism evidence="2 3">
    <name type="scientific">Coniochaeta ligniaria NRRL 30616</name>
    <dbReference type="NCBI Taxonomy" id="1408157"/>
    <lineage>
        <taxon>Eukaryota</taxon>
        <taxon>Fungi</taxon>
        <taxon>Dikarya</taxon>
        <taxon>Ascomycota</taxon>
        <taxon>Pezizomycotina</taxon>
        <taxon>Sordariomycetes</taxon>
        <taxon>Sordariomycetidae</taxon>
        <taxon>Coniochaetales</taxon>
        <taxon>Coniochaetaceae</taxon>
        <taxon>Coniochaeta</taxon>
    </lineage>
</organism>
<evidence type="ECO:0000313" key="3">
    <source>
        <dbReference type="Proteomes" id="UP000182658"/>
    </source>
</evidence>
<evidence type="ECO:0000256" key="1">
    <source>
        <dbReference type="SAM" id="MobiDB-lite"/>
    </source>
</evidence>
<gene>
    <name evidence="2" type="ORF">CONLIGDRAFT_701524</name>
</gene>
<evidence type="ECO:0000313" key="2">
    <source>
        <dbReference type="EMBL" id="OIW29438.1"/>
    </source>
</evidence>